<comment type="caution">
    <text evidence="10">The sequence shown here is derived from an EMBL/GenBank/DDBJ whole genome shotgun (WGS) entry which is preliminary data.</text>
</comment>
<feature type="region of interest" description="Disordered" evidence="6">
    <location>
        <begin position="1161"/>
        <end position="1200"/>
    </location>
</feature>
<feature type="region of interest" description="Disordered" evidence="6">
    <location>
        <begin position="987"/>
        <end position="1024"/>
    </location>
</feature>
<evidence type="ECO:0000313" key="11">
    <source>
        <dbReference type="Proteomes" id="UP000593564"/>
    </source>
</evidence>
<dbReference type="PROSITE" id="PS50865">
    <property type="entry name" value="ZF_MYND_2"/>
    <property type="match status" value="1"/>
</dbReference>
<evidence type="ECO:0000256" key="3">
    <source>
        <dbReference type="ARBA" id="ARBA00022771"/>
    </source>
</evidence>
<comment type="similarity">
    <text evidence="1">Belongs to the peptidase C19 family.</text>
</comment>
<keyword evidence="7" id="KW-0812">Transmembrane</keyword>
<protein>
    <recommendedName>
        <fullName evidence="12">USP domain-containing protein</fullName>
    </recommendedName>
</protein>
<dbReference type="SUPFAM" id="SSF144232">
    <property type="entry name" value="HIT/MYND zinc finger-like"/>
    <property type="match status" value="1"/>
</dbReference>
<feature type="compositionally biased region" description="Polar residues" evidence="6">
    <location>
        <begin position="430"/>
        <end position="455"/>
    </location>
</feature>
<dbReference type="GO" id="GO:0016579">
    <property type="term" value="P:protein deubiquitination"/>
    <property type="evidence" value="ECO:0007669"/>
    <property type="project" value="InterPro"/>
</dbReference>
<evidence type="ECO:0000256" key="5">
    <source>
        <dbReference type="PROSITE-ProRule" id="PRU00134"/>
    </source>
</evidence>
<dbReference type="InterPro" id="IPR018200">
    <property type="entry name" value="USP_CS"/>
</dbReference>
<feature type="domain" description="USP" evidence="8">
    <location>
        <begin position="585"/>
        <end position="978"/>
    </location>
</feature>
<sequence>MLLGGDLGFSYLVLVVLLVLPLIVFFLRRKWRISVARTEEIKRLLVLASEEEARAEFEVSIAYYDTPPTVSIPRPLQYQCAVCFFPTKRLCSRCKAVRYCSGKCQIIHWRQGHKEECRPFTSSYQNNDAVDDSYQKVLKQDEYEIHGSGFETEARQHAKSVQNFAEEPPFLNSDCSPEVFCGNDDSEVECLVDGKGTNSSSHETERSDGHQSINVFPEKCVTNRVNNVDQNGPPSYKHTILVDSVDCLTNSGKLNQIKPDCTNHDTQCESTSSSGWSANGSNESFFSEPSTPSSGFCQGTINSSRPKIDAFDDSAQSSSSGAGEADVLDSRSSPSLSFNIDKNADPPVDVQGSGTKTDISDDAHSTTFGIKKPIHGAFLSEVSGDASNGRSSPLLSPEKSEHLDVYASSGSSALKPREHRSCSSGAYAYPTSSAGGPSISTRASKSSNMQSLSPERSNHVVDDTRNTLHALESKKSGSLSSSASVARLSSSTRRHCLHDANPGKVDSAHPVAATSEYASYSPNARNGLKTSMRKAVDQLRPSKSSQNYQSGVGNEIAGRYDNKGLFPYKLFVKLYNWNKIELQPCGLTNCGNSCYANAVLQCLACTPPLTAYLLQGFHSKACDKRKWCFTCEFESLILKAKEGTSPVSPIRILSRIQNIGSHLGNGSEEDAHEFLRYAIDTMQSVCLKEAGLNESSSLEDETTLIGLTFGGYLRSKIKCIKCGGKSERHERMMDLTVEIGGDIGTLEEALRKFTGTEILDGENKYQCSRFGLGDSNRFADFFLISTTTSRRLCLLNFDDLTSVRHRSLYLSRLRLSRARDLSLSLSLSRLLSVLIYPQFGTFVIVFLFSSLCGLESVCRSYERAKKKLTVLEAPNVLTIALKRFQTGKFGKLNKSIQFPEILDLAPYMSGTSDKSPIYRLYGVVVHLDVMNAAFSGHYVCYVKNVQNKWFKIDDSTVKAVELDNVLTTRAYMLLYARCSPRAPRLIRNSIIPHDQRKPKNPIIKSKSRSTHPSDASGTDLLNGHTSFQPIRTILEEDSWSDNSSFFSEGCSCSSCSTESSNRDSTSADDYDHFFGDPGRNWNSPWKNSSDSDSSTSSSPSPLYSRHSPLADSDRYSSETSSFQIRNSELDTDNNGFWGGSGNWEGKSSFPILYSDSTKQCRKSESSGSCRETDLDRLGLANPFDNKKPGVFRRSMRERTD</sequence>
<keyword evidence="3 5" id="KW-0863">Zinc-finger</keyword>
<feature type="region of interest" description="Disordered" evidence="6">
    <location>
        <begin position="256"/>
        <end position="364"/>
    </location>
</feature>
<dbReference type="GO" id="GO:0005829">
    <property type="term" value="C:cytosol"/>
    <property type="evidence" value="ECO:0007669"/>
    <property type="project" value="TreeGrafter"/>
</dbReference>
<dbReference type="InterPro" id="IPR028889">
    <property type="entry name" value="USP"/>
</dbReference>
<keyword evidence="7" id="KW-0472">Membrane</keyword>
<dbReference type="Gene3D" id="6.10.140.2220">
    <property type="match status" value="1"/>
</dbReference>
<feature type="compositionally biased region" description="Polar residues" evidence="6">
    <location>
        <begin position="295"/>
        <end position="305"/>
    </location>
</feature>
<feature type="compositionally biased region" description="Polar residues" evidence="6">
    <location>
        <begin position="330"/>
        <end position="340"/>
    </location>
</feature>
<reference evidence="10 11" key="2">
    <citation type="submission" date="2020-07" db="EMBL/GenBank/DDBJ databases">
        <title>Genome assembly of wild tea tree DASZ reveals pedigree and selection history of tea varieties.</title>
        <authorList>
            <person name="Zhang W."/>
        </authorList>
    </citation>
    <scope>NUCLEOTIDE SEQUENCE [LARGE SCALE GENOMIC DNA]</scope>
    <source>
        <strain evidence="11">cv. G240</strain>
        <tissue evidence="10">Leaf</tissue>
    </source>
</reference>
<feature type="domain" description="MYND-type" evidence="9">
    <location>
        <begin position="80"/>
        <end position="117"/>
    </location>
</feature>
<dbReference type="FunFam" id="3.90.70.10:FF:000119">
    <property type="entry name" value="Ubiquitin specific peptidase 36"/>
    <property type="match status" value="1"/>
</dbReference>
<evidence type="ECO:0000256" key="4">
    <source>
        <dbReference type="ARBA" id="ARBA00022833"/>
    </source>
</evidence>
<name>A0A7J7GR56_CAMSI</name>
<dbReference type="Gene3D" id="3.90.70.10">
    <property type="entry name" value="Cysteine proteinases"/>
    <property type="match status" value="1"/>
</dbReference>
<dbReference type="GO" id="GO:0005634">
    <property type="term" value="C:nucleus"/>
    <property type="evidence" value="ECO:0007669"/>
    <property type="project" value="TreeGrafter"/>
</dbReference>
<feature type="region of interest" description="Disordered" evidence="6">
    <location>
        <begin position="1081"/>
        <end position="1122"/>
    </location>
</feature>
<feature type="compositionally biased region" description="Low complexity" evidence="6">
    <location>
        <begin position="313"/>
        <end position="325"/>
    </location>
</feature>
<accession>A0A7J7GR56</accession>
<organism evidence="10 11">
    <name type="scientific">Camellia sinensis</name>
    <name type="common">Tea plant</name>
    <name type="synonym">Thea sinensis</name>
    <dbReference type="NCBI Taxonomy" id="4442"/>
    <lineage>
        <taxon>Eukaryota</taxon>
        <taxon>Viridiplantae</taxon>
        <taxon>Streptophyta</taxon>
        <taxon>Embryophyta</taxon>
        <taxon>Tracheophyta</taxon>
        <taxon>Spermatophyta</taxon>
        <taxon>Magnoliopsida</taxon>
        <taxon>eudicotyledons</taxon>
        <taxon>Gunneridae</taxon>
        <taxon>Pentapetalae</taxon>
        <taxon>asterids</taxon>
        <taxon>Ericales</taxon>
        <taxon>Theaceae</taxon>
        <taxon>Camellia</taxon>
    </lineage>
</organism>
<dbReference type="GO" id="GO:0004843">
    <property type="term" value="F:cysteine-type deubiquitinase activity"/>
    <property type="evidence" value="ECO:0007669"/>
    <property type="project" value="InterPro"/>
</dbReference>
<keyword evidence="7" id="KW-1133">Transmembrane helix</keyword>
<dbReference type="FunFam" id="6.10.140.2220:FF:000006">
    <property type="entry name" value="Ubiquitin carboxyl-terminal hydrolase 15"/>
    <property type="match status" value="1"/>
</dbReference>
<dbReference type="AlphaFoldDB" id="A0A7J7GR56"/>
<evidence type="ECO:0000256" key="2">
    <source>
        <dbReference type="ARBA" id="ARBA00022723"/>
    </source>
</evidence>
<evidence type="ECO:0000256" key="7">
    <source>
        <dbReference type="SAM" id="Phobius"/>
    </source>
</evidence>
<evidence type="ECO:0000256" key="1">
    <source>
        <dbReference type="ARBA" id="ARBA00009085"/>
    </source>
</evidence>
<feature type="compositionally biased region" description="Low complexity" evidence="6">
    <location>
        <begin position="1083"/>
        <end position="1107"/>
    </location>
</feature>
<dbReference type="PROSITE" id="PS50235">
    <property type="entry name" value="USP_3"/>
    <property type="match status" value="1"/>
</dbReference>
<feature type="region of interest" description="Disordered" evidence="6">
    <location>
        <begin position="490"/>
        <end position="509"/>
    </location>
</feature>
<keyword evidence="11" id="KW-1185">Reference proteome</keyword>
<reference evidence="11" key="1">
    <citation type="journal article" date="2020" name="Nat. Commun.">
        <title>Genome assembly of wild tea tree DASZ reveals pedigree and selection history of tea varieties.</title>
        <authorList>
            <person name="Zhang W."/>
            <person name="Zhang Y."/>
            <person name="Qiu H."/>
            <person name="Guo Y."/>
            <person name="Wan H."/>
            <person name="Zhang X."/>
            <person name="Scossa F."/>
            <person name="Alseekh S."/>
            <person name="Zhang Q."/>
            <person name="Wang P."/>
            <person name="Xu L."/>
            <person name="Schmidt M.H."/>
            <person name="Jia X."/>
            <person name="Li D."/>
            <person name="Zhu A."/>
            <person name="Guo F."/>
            <person name="Chen W."/>
            <person name="Ni D."/>
            <person name="Usadel B."/>
            <person name="Fernie A.R."/>
            <person name="Wen W."/>
        </authorList>
    </citation>
    <scope>NUCLEOTIDE SEQUENCE [LARGE SCALE GENOMIC DNA]</scope>
    <source>
        <strain evidence="11">cv. G240</strain>
    </source>
</reference>
<proteinExistence type="inferred from homology"/>
<dbReference type="Pfam" id="PF00443">
    <property type="entry name" value="UCH"/>
    <property type="match status" value="1"/>
</dbReference>
<evidence type="ECO:0008006" key="12">
    <source>
        <dbReference type="Google" id="ProtNLM"/>
    </source>
</evidence>
<keyword evidence="4" id="KW-0862">Zinc</keyword>
<evidence type="ECO:0000256" key="6">
    <source>
        <dbReference type="SAM" id="MobiDB-lite"/>
    </source>
</evidence>
<feature type="transmembrane region" description="Helical" evidence="7">
    <location>
        <begin position="6"/>
        <end position="27"/>
    </location>
</feature>
<dbReference type="PROSITE" id="PS00972">
    <property type="entry name" value="USP_1"/>
    <property type="match status" value="1"/>
</dbReference>
<feature type="region of interest" description="Disordered" evidence="6">
    <location>
        <begin position="381"/>
        <end position="462"/>
    </location>
</feature>
<dbReference type="Pfam" id="PF01753">
    <property type="entry name" value="zf-MYND"/>
    <property type="match status" value="1"/>
</dbReference>
<dbReference type="PANTHER" id="PTHR24006:SF874">
    <property type="entry name" value="UBIQUITIN CARBOXYL-TERMINAL HYDROLASE 16"/>
    <property type="match status" value="1"/>
</dbReference>
<dbReference type="GO" id="GO:0008270">
    <property type="term" value="F:zinc ion binding"/>
    <property type="evidence" value="ECO:0007669"/>
    <property type="project" value="UniProtKB-KW"/>
</dbReference>
<feature type="compositionally biased region" description="Low complexity" evidence="6">
    <location>
        <begin position="269"/>
        <end position="294"/>
    </location>
</feature>
<feature type="compositionally biased region" description="Polar residues" evidence="6">
    <location>
        <begin position="385"/>
        <end position="394"/>
    </location>
</feature>
<evidence type="ECO:0000259" key="9">
    <source>
        <dbReference type="PROSITE" id="PS50865"/>
    </source>
</evidence>
<dbReference type="EMBL" id="JACBKZ010000009">
    <property type="protein sequence ID" value="KAF5942685.1"/>
    <property type="molecule type" value="Genomic_DNA"/>
</dbReference>
<dbReference type="InterPro" id="IPR001394">
    <property type="entry name" value="Peptidase_C19_UCH"/>
</dbReference>
<evidence type="ECO:0000313" key="10">
    <source>
        <dbReference type="EMBL" id="KAF5942685.1"/>
    </source>
</evidence>
<evidence type="ECO:0000259" key="8">
    <source>
        <dbReference type="PROSITE" id="PS50235"/>
    </source>
</evidence>
<dbReference type="InterPro" id="IPR038765">
    <property type="entry name" value="Papain-like_cys_pep_sf"/>
</dbReference>
<dbReference type="InterPro" id="IPR050164">
    <property type="entry name" value="Peptidase_C19"/>
</dbReference>
<dbReference type="SUPFAM" id="SSF54001">
    <property type="entry name" value="Cysteine proteinases"/>
    <property type="match status" value="1"/>
</dbReference>
<dbReference type="Proteomes" id="UP000593564">
    <property type="component" value="Unassembled WGS sequence"/>
</dbReference>
<gene>
    <name evidence="10" type="ORF">HYC85_020327</name>
</gene>
<keyword evidence="2" id="KW-0479">Metal-binding</keyword>
<dbReference type="PROSITE" id="PS01360">
    <property type="entry name" value="ZF_MYND_1"/>
    <property type="match status" value="1"/>
</dbReference>
<dbReference type="PANTHER" id="PTHR24006">
    <property type="entry name" value="UBIQUITIN CARBOXYL-TERMINAL HYDROLASE"/>
    <property type="match status" value="1"/>
</dbReference>
<dbReference type="InterPro" id="IPR002893">
    <property type="entry name" value="Znf_MYND"/>
</dbReference>